<reference evidence="1" key="1">
    <citation type="journal article" date="2021" name="Genome Biol. Evol.">
        <title>A High-Quality Reference Genome for a Parasitic Bivalve with Doubly Uniparental Inheritance (Bivalvia: Unionida).</title>
        <authorList>
            <person name="Smith C.H."/>
        </authorList>
    </citation>
    <scope>NUCLEOTIDE SEQUENCE</scope>
    <source>
        <strain evidence="1">CHS0354</strain>
    </source>
</reference>
<reference evidence="1" key="2">
    <citation type="journal article" date="2021" name="Genome Biol. Evol.">
        <title>Developing a high-quality reference genome for a parasitic bivalve with doubly uniparental inheritance (Bivalvia: Unionida).</title>
        <authorList>
            <person name="Smith C.H."/>
        </authorList>
    </citation>
    <scope>NUCLEOTIDE SEQUENCE</scope>
    <source>
        <strain evidence="1">CHS0354</strain>
        <tissue evidence="1">Mantle</tissue>
    </source>
</reference>
<dbReference type="PANTHER" id="PTHR35083">
    <property type="entry name" value="RGD1565685 PROTEIN"/>
    <property type="match status" value="1"/>
</dbReference>
<sequence>MAAPIPTDKVMDKEYSNWLKVTLALYYMKSGMHAFIQNEVDCLHKFLVQKIYGGNTVPLPPCTTCRAHLVRRNKYNGIWTFKEDCKSYCDVWLHELLALHTNPKSEKIYWDNSDVAQWPFSPWECAKVFMPRGQPPSNVGPAQCDAQAMLTMLANCKHFHQKFSPQGLGLTYAVS</sequence>
<keyword evidence="2" id="KW-1185">Reference proteome</keyword>
<protein>
    <submittedName>
        <fullName evidence="1">Uncharacterized protein</fullName>
    </submittedName>
</protein>
<reference evidence="1" key="3">
    <citation type="submission" date="2023-05" db="EMBL/GenBank/DDBJ databases">
        <authorList>
            <person name="Smith C.H."/>
        </authorList>
    </citation>
    <scope>NUCLEOTIDE SEQUENCE</scope>
    <source>
        <strain evidence="1">CHS0354</strain>
        <tissue evidence="1">Mantle</tissue>
    </source>
</reference>
<dbReference type="Proteomes" id="UP001195483">
    <property type="component" value="Unassembled WGS sequence"/>
</dbReference>
<dbReference type="PANTHER" id="PTHR35083:SF1">
    <property type="entry name" value="RGD1565685 PROTEIN"/>
    <property type="match status" value="1"/>
</dbReference>
<dbReference type="EMBL" id="JAEAOA010001332">
    <property type="protein sequence ID" value="KAK3593365.1"/>
    <property type="molecule type" value="Genomic_DNA"/>
</dbReference>
<dbReference type="AlphaFoldDB" id="A0AAE0SKS9"/>
<evidence type="ECO:0000313" key="2">
    <source>
        <dbReference type="Proteomes" id="UP001195483"/>
    </source>
</evidence>
<dbReference type="Pfam" id="PF15112">
    <property type="entry name" value="DUF4559"/>
    <property type="match status" value="1"/>
</dbReference>
<evidence type="ECO:0000313" key="1">
    <source>
        <dbReference type="EMBL" id="KAK3593365.1"/>
    </source>
</evidence>
<dbReference type="InterPro" id="IPR027897">
    <property type="entry name" value="DUF4559"/>
</dbReference>
<organism evidence="1 2">
    <name type="scientific">Potamilus streckersoni</name>
    <dbReference type="NCBI Taxonomy" id="2493646"/>
    <lineage>
        <taxon>Eukaryota</taxon>
        <taxon>Metazoa</taxon>
        <taxon>Spiralia</taxon>
        <taxon>Lophotrochozoa</taxon>
        <taxon>Mollusca</taxon>
        <taxon>Bivalvia</taxon>
        <taxon>Autobranchia</taxon>
        <taxon>Heteroconchia</taxon>
        <taxon>Palaeoheterodonta</taxon>
        <taxon>Unionida</taxon>
        <taxon>Unionoidea</taxon>
        <taxon>Unionidae</taxon>
        <taxon>Ambleminae</taxon>
        <taxon>Lampsilini</taxon>
        <taxon>Potamilus</taxon>
    </lineage>
</organism>
<accession>A0AAE0SKS9</accession>
<comment type="caution">
    <text evidence="1">The sequence shown here is derived from an EMBL/GenBank/DDBJ whole genome shotgun (WGS) entry which is preliminary data.</text>
</comment>
<name>A0AAE0SKS9_9BIVA</name>
<gene>
    <name evidence="1" type="ORF">CHS0354_021933</name>
</gene>
<proteinExistence type="predicted"/>